<evidence type="ECO:0000259" key="3">
    <source>
        <dbReference type="Pfam" id="PF00817"/>
    </source>
</evidence>
<dbReference type="InterPro" id="IPR043128">
    <property type="entry name" value="Rev_trsase/Diguanyl_cyclase"/>
</dbReference>
<dbReference type="PANTHER" id="PTHR35369:SF2">
    <property type="entry name" value="BLR3025 PROTEIN"/>
    <property type="match status" value="1"/>
</dbReference>
<evidence type="ECO:0000256" key="2">
    <source>
        <dbReference type="ARBA" id="ARBA00022763"/>
    </source>
</evidence>
<dbReference type="Proteomes" id="UP001595776">
    <property type="component" value="Unassembled WGS sequence"/>
</dbReference>
<evidence type="ECO:0000313" key="5">
    <source>
        <dbReference type="Proteomes" id="UP001595776"/>
    </source>
</evidence>
<dbReference type="Gene3D" id="3.30.70.270">
    <property type="match status" value="1"/>
</dbReference>
<dbReference type="InterPro" id="IPR050356">
    <property type="entry name" value="SulA_CellDiv_inhibitor"/>
</dbReference>
<comment type="similarity">
    <text evidence="1">Belongs to the DNA polymerase type-Y family.</text>
</comment>
<evidence type="ECO:0000256" key="1">
    <source>
        <dbReference type="ARBA" id="ARBA00010945"/>
    </source>
</evidence>
<keyword evidence="2" id="KW-0227">DNA damage</keyword>
<dbReference type="CDD" id="cd03468">
    <property type="entry name" value="PolY_like"/>
    <property type="match status" value="1"/>
</dbReference>
<dbReference type="Gene3D" id="3.40.1170.60">
    <property type="match status" value="1"/>
</dbReference>
<dbReference type="SUPFAM" id="SSF56672">
    <property type="entry name" value="DNA/RNA polymerases"/>
    <property type="match status" value="1"/>
</dbReference>
<reference evidence="5" key="1">
    <citation type="journal article" date="2019" name="Int. J. Syst. Evol. Microbiol.">
        <title>The Global Catalogue of Microorganisms (GCM) 10K type strain sequencing project: providing services to taxonomists for standard genome sequencing and annotation.</title>
        <authorList>
            <consortium name="The Broad Institute Genomics Platform"/>
            <consortium name="The Broad Institute Genome Sequencing Center for Infectious Disease"/>
            <person name="Wu L."/>
            <person name="Ma J."/>
        </authorList>
    </citation>
    <scope>NUCLEOTIDE SEQUENCE [LARGE SCALE GENOMIC DNA]</scope>
    <source>
        <strain evidence="5">CGMCC 1.15304</strain>
    </source>
</reference>
<gene>
    <name evidence="4" type="ORF">ACFO5Q_07150</name>
</gene>
<feature type="domain" description="UmuC" evidence="3">
    <location>
        <begin position="37"/>
        <end position="163"/>
    </location>
</feature>
<dbReference type="InterPro" id="IPR001126">
    <property type="entry name" value="UmuC"/>
</dbReference>
<comment type="caution">
    <text evidence="4">The sequence shown here is derived from an EMBL/GenBank/DDBJ whole genome shotgun (WGS) entry which is preliminary data.</text>
</comment>
<dbReference type="RefSeq" id="WP_197421163.1">
    <property type="nucleotide sequence ID" value="NZ_JBHSCR010000004.1"/>
</dbReference>
<name>A0ABV8UAC5_9PROT</name>
<evidence type="ECO:0000313" key="4">
    <source>
        <dbReference type="EMBL" id="MFC4347620.1"/>
    </source>
</evidence>
<organism evidence="4 5">
    <name type="scientific">Kordiimonas lipolytica</name>
    <dbReference type="NCBI Taxonomy" id="1662421"/>
    <lineage>
        <taxon>Bacteria</taxon>
        <taxon>Pseudomonadati</taxon>
        <taxon>Pseudomonadota</taxon>
        <taxon>Alphaproteobacteria</taxon>
        <taxon>Kordiimonadales</taxon>
        <taxon>Kordiimonadaceae</taxon>
        <taxon>Kordiimonas</taxon>
    </lineage>
</organism>
<sequence>MRRIISLWLPRWPIDRWHRAQASPCTPLDSLTDSSADRPLVLTESENQTQKLYAVCPAAAALGLAPGMTLAEARAIKPDIDVHQADKQKDTQDLEALARWLGRYSPLVALDGQDGILLDVTGCPHLFGGERAMLDNIRHRLEKAGINSRLAMAENQAAAWALSHYRDGTISRDAANTQELLAPLPVSALRLDSSSVQTLVRLGLKTAGSLFSLPRPALARRFRGKPSKMVADLLTRLDMASGSREAPISPLEALPNWQVRQAFSEPVVHLETIKIACDKLLTELAVALARAELGLSRLGLYAFRVDGSVQQLTIGTNKPSRDRKHLMRLLVEKIPLLEAEFGFDLLILKAYETERLAPAQLASSQDTQEQTASEVLDRLSTRLGTGTVRHLKHRHSHLPERMQSFMPVGTGAPDWGSLPENLPERPLRLLCRPETIDVLAEVPEGAPKRFCWRRMEHRVVRAAGPERIAPEWWLCEEDRTRDYYKVEVSSGARFWLFRYGLYTMPDSHAHQGERPDWYMHGFFA</sequence>
<dbReference type="PANTHER" id="PTHR35369">
    <property type="entry name" value="BLR3025 PROTEIN-RELATED"/>
    <property type="match status" value="1"/>
</dbReference>
<keyword evidence="5" id="KW-1185">Reference proteome</keyword>
<dbReference type="EMBL" id="JBHSCR010000004">
    <property type="protein sequence ID" value="MFC4347620.1"/>
    <property type="molecule type" value="Genomic_DNA"/>
</dbReference>
<protein>
    <submittedName>
        <fullName evidence="4">Y-family DNA polymerase</fullName>
    </submittedName>
</protein>
<proteinExistence type="inferred from homology"/>
<dbReference type="Pfam" id="PF00817">
    <property type="entry name" value="IMS"/>
    <property type="match status" value="1"/>
</dbReference>
<accession>A0ABV8UAC5</accession>
<dbReference type="InterPro" id="IPR043502">
    <property type="entry name" value="DNA/RNA_pol_sf"/>
</dbReference>